<dbReference type="Gene3D" id="3.40.50.10540">
    <property type="entry name" value="Crotonobetainyl-coa:carnitine coa-transferase, domain 1"/>
    <property type="match status" value="1"/>
</dbReference>
<evidence type="ECO:0000313" key="3">
    <source>
        <dbReference type="EMBL" id="MCK8788043.1"/>
    </source>
</evidence>
<dbReference type="PANTHER" id="PTHR48207">
    <property type="entry name" value="SUCCINATE--HYDROXYMETHYLGLUTARATE COA-TRANSFERASE"/>
    <property type="match status" value="1"/>
</dbReference>
<organism evidence="3 4">
    <name type="scientific">Roseomonas acroporae</name>
    <dbReference type="NCBI Taxonomy" id="2937791"/>
    <lineage>
        <taxon>Bacteria</taxon>
        <taxon>Pseudomonadati</taxon>
        <taxon>Pseudomonadota</taxon>
        <taxon>Alphaproteobacteria</taxon>
        <taxon>Acetobacterales</taxon>
        <taxon>Roseomonadaceae</taxon>
        <taxon>Roseomonas</taxon>
    </lineage>
</organism>
<protein>
    <submittedName>
        <fullName evidence="3">CoA transferase</fullName>
    </submittedName>
</protein>
<dbReference type="Gene3D" id="3.30.1540.10">
    <property type="entry name" value="formyl-coa transferase, domain 3"/>
    <property type="match status" value="1"/>
</dbReference>
<sequence length="424" mass="44140">MPPEGPGRPAAPAADALPVLHGIRVLDLGRYIAGPFCAALLGDLGAEVTRIERIDGGEDRGVTPVAGDGTGALFLQVNRNKRCIALDIARPEGQAVLRRQVAQADVVVANLPPPTLRRLGLDYETLAAIRPDIILTTTSAFGEGGPLGDRPGFDGVAQAMSGAMHLSGEPGRPAKLMVSCVDFATALAGAFGTLAALHERQRTGRGQQVSGSLLGTALTIANNALIEEALLHPGREAAGNRSPLGGPSDTFRVRDGWIIVQVMGDPLFRRWAALIGRPDLADAPRFATDQSRGDHGEELSALMAAWCAGHDVESALSALAAARIPCGPVLAPRQVLADPHIRASGAFRALDYPGLPQPAPIARPPVSLSRTPPTIRRRAPQPGEHTEAILAESGYDTAAIAALARAGIVRLAREPDAVPAAHPA</sequence>
<dbReference type="Proteomes" id="UP001139516">
    <property type="component" value="Unassembled WGS sequence"/>
</dbReference>
<dbReference type="InterPro" id="IPR003673">
    <property type="entry name" value="CoA-Trfase_fam_III"/>
</dbReference>
<accession>A0A9X1YDA9</accession>
<dbReference type="InterPro" id="IPR050483">
    <property type="entry name" value="CoA-transferase_III_domain"/>
</dbReference>
<name>A0A9X1YDA9_9PROT</name>
<keyword evidence="4" id="KW-1185">Reference proteome</keyword>
<proteinExistence type="predicted"/>
<dbReference type="InterPro" id="IPR044855">
    <property type="entry name" value="CoA-Trfase_III_dom3_sf"/>
</dbReference>
<evidence type="ECO:0000256" key="2">
    <source>
        <dbReference type="SAM" id="MobiDB-lite"/>
    </source>
</evidence>
<dbReference type="EMBL" id="JALPRX010000171">
    <property type="protein sequence ID" value="MCK8788043.1"/>
    <property type="molecule type" value="Genomic_DNA"/>
</dbReference>
<dbReference type="RefSeq" id="WP_248670085.1">
    <property type="nucleotide sequence ID" value="NZ_JALPRX010000171.1"/>
</dbReference>
<evidence type="ECO:0000313" key="4">
    <source>
        <dbReference type="Proteomes" id="UP001139516"/>
    </source>
</evidence>
<gene>
    <name evidence="3" type="ORF">M0638_27180</name>
</gene>
<dbReference type="GO" id="GO:0008410">
    <property type="term" value="F:CoA-transferase activity"/>
    <property type="evidence" value="ECO:0007669"/>
    <property type="project" value="TreeGrafter"/>
</dbReference>
<reference evidence="3" key="1">
    <citation type="submission" date="2022-04" db="EMBL/GenBank/DDBJ databases">
        <title>Roseomonas acroporae sp. nov., isolated from coral Acropora digitifera.</title>
        <authorList>
            <person name="Sun H."/>
        </authorList>
    </citation>
    <scope>NUCLEOTIDE SEQUENCE</scope>
    <source>
        <strain evidence="3">NAR14</strain>
    </source>
</reference>
<evidence type="ECO:0000256" key="1">
    <source>
        <dbReference type="ARBA" id="ARBA00022679"/>
    </source>
</evidence>
<dbReference type="AlphaFoldDB" id="A0A9X1YDA9"/>
<feature type="region of interest" description="Disordered" evidence="2">
    <location>
        <begin position="361"/>
        <end position="384"/>
    </location>
</feature>
<dbReference type="Pfam" id="PF02515">
    <property type="entry name" value="CoA_transf_3"/>
    <property type="match status" value="1"/>
</dbReference>
<dbReference type="SUPFAM" id="SSF89796">
    <property type="entry name" value="CoA-transferase family III (CaiB/BaiF)"/>
    <property type="match status" value="1"/>
</dbReference>
<comment type="caution">
    <text evidence="3">The sequence shown here is derived from an EMBL/GenBank/DDBJ whole genome shotgun (WGS) entry which is preliminary data.</text>
</comment>
<dbReference type="PANTHER" id="PTHR48207:SF3">
    <property type="entry name" value="SUCCINATE--HYDROXYMETHYLGLUTARATE COA-TRANSFERASE"/>
    <property type="match status" value="1"/>
</dbReference>
<dbReference type="InterPro" id="IPR023606">
    <property type="entry name" value="CoA-Trfase_III_dom_1_sf"/>
</dbReference>
<keyword evidence="1 3" id="KW-0808">Transferase</keyword>